<feature type="compositionally biased region" description="Basic residues" evidence="1">
    <location>
        <begin position="53"/>
        <end position="69"/>
    </location>
</feature>
<proteinExistence type="predicted"/>
<evidence type="ECO:0000313" key="3">
    <source>
        <dbReference type="RefSeq" id="XP_047736310.1"/>
    </source>
</evidence>
<feature type="compositionally biased region" description="Low complexity" evidence="1">
    <location>
        <begin position="20"/>
        <end position="32"/>
    </location>
</feature>
<feature type="compositionally biased region" description="Polar residues" evidence="1">
    <location>
        <begin position="127"/>
        <end position="143"/>
    </location>
</feature>
<feature type="compositionally biased region" description="Low complexity" evidence="1">
    <location>
        <begin position="73"/>
        <end position="115"/>
    </location>
</feature>
<name>A0A979FH88_HYAAZ</name>
<accession>A0A979FH88</accession>
<protein>
    <submittedName>
        <fullName evidence="3">Flocculation protein FLO11</fullName>
    </submittedName>
</protein>
<dbReference type="GeneID" id="108666572"/>
<sequence>MALAYDQVITDANGVDGSERSSSCSSADASGSQQENGSRLNGHMNSPTVPTKTKGKSRNKNKNRRRNKKQRSESSSNSRTSSSPSQNSNAAVPVQNSVSSSVKSSTSPKKSTQNNASPAPEIVQISVVGTSSLTNIPSSSGSDPQKRTESPHKAPVPSVPKTPERAHSKNTASHTSEAAGAITTKRRTSGSSSLVVARPQVTAILPTMRKPAVVVNPFTSCSVVPENKVVSLSVDEAINDGGSSRHNPPTPAPWRGATAEGTVEMSEAQENATWPALKPVATPAVVPAETKSKKKNKQKNYTKTENRSLSRPSGADDATSSSSNEQPSSQNGPSEGTSSREGTSSLEGTSCREGTSSLEGTSSREGTYPREGTLPREATARTLLQTQ</sequence>
<feature type="compositionally biased region" description="Polar residues" evidence="1">
    <location>
        <begin position="33"/>
        <end position="51"/>
    </location>
</feature>
<dbReference type="AlphaFoldDB" id="A0A979FH88"/>
<evidence type="ECO:0000313" key="2">
    <source>
        <dbReference type="Proteomes" id="UP000694843"/>
    </source>
</evidence>
<evidence type="ECO:0000256" key="1">
    <source>
        <dbReference type="SAM" id="MobiDB-lite"/>
    </source>
</evidence>
<dbReference type="KEGG" id="hazt:108666572"/>
<feature type="compositionally biased region" description="Low complexity" evidence="1">
    <location>
        <begin position="320"/>
        <end position="349"/>
    </location>
</feature>
<organism evidence="2 3">
    <name type="scientific">Hyalella azteca</name>
    <name type="common">Amphipod</name>
    <dbReference type="NCBI Taxonomy" id="294128"/>
    <lineage>
        <taxon>Eukaryota</taxon>
        <taxon>Metazoa</taxon>
        <taxon>Ecdysozoa</taxon>
        <taxon>Arthropoda</taxon>
        <taxon>Crustacea</taxon>
        <taxon>Multicrustacea</taxon>
        <taxon>Malacostraca</taxon>
        <taxon>Eumalacostraca</taxon>
        <taxon>Peracarida</taxon>
        <taxon>Amphipoda</taxon>
        <taxon>Senticaudata</taxon>
        <taxon>Talitrida</taxon>
        <taxon>Talitroidea</taxon>
        <taxon>Hyalellidae</taxon>
        <taxon>Hyalella</taxon>
    </lineage>
</organism>
<reference evidence="3" key="1">
    <citation type="submission" date="2025-08" db="UniProtKB">
        <authorList>
            <consortium name="RefSeq"/>
        </authorList>
    </citation>
    <scope>IDENTIFICATION</scope>
    <source>
        <tissue evidence="3">Whole organism</tissue>
    </source>
</reference>
<dbReference type="Proteomes" id="UP000694843">
    <property type="component" value="Unplaced"/>
</dbReference>
<dbReference type="RefSeq" id="XP_047736310.1">
    <property type="nucleotide sequence ID" value="XM_047880354.1"/>
</dbReference>
<feature type="compositionally biased region" description="Polar residues" evidence="1">
    <location>
        <begin position="352"/>
        <end position="365"/>
    </location>
</feature>
<gene>
    <name evidence="3" type="primary">LOC108666572</name>
</gene>
<keyword evidence="2" id="KW-1185">Reference proteome</keyword>
<feature type="region of interest" description="Disordered" evidence="1">
    <location>
        <begin position="236"/>
        <end position="387"/>
    </location>
</feature>
<feature type="region of interest" description="Disordered" evidence="1">
    <location>
        <begin position="1"/>
        <end position="194"/>
    </location>
</feature>